<sequence length="112" mass="13258">MSDAFITADQFNEILSRLEKLEHKEQHVGKHEYVYKNVEELKEKYYAIDTKFNSLDEKTDFKFDALQTEMHNKFKNICTELSIISGAILFTGHSHNHRDKINILCINNYLFN</sequence>
<dbReference type="EMBL" id="JAACVF010000078">
    <property type="protein sequence ID" value="NCN65050.1"/>
    <property type="molecule type" value="Genomic_DNA"/>
</dbReference>
<protein>
    <submittedName>
        <fullName evidence="1">Uncharacterized protein</fullName>
    </submittedName>
</protein>
<evidence type="ECO:0000313" key="3">
    <source>
        <dbReference type="Proteomes" id="UP000768163"/>
    </source>
</evidence>
<dbReference type="Proteomes" id="UP000738826">
    <property type="component" value="Unassembled WGS sequence"/>
</dbReference>
<gene>
    <name evidence="2" type="ORF">GW779_01780</name>
    <name evidence="1" type="ORF">GW910_03105</name>
</gene>
<evidence type="ECO:0000313" key="1">
    <source>
        <dbReference type="EMBL" id="NCN65050.1"/>
    </source>
</evidence>
<comment type="caution">
    <text evidence="1">The sequence shown here is derived from an EMBL/GenBank/DDBJ whole genome shotgun (WGS) entry which is preliminary data.</text>
</comment>
<accession>A0A8J7YZ73</accession>
<reference evidence="1" key="1">
    <citation type="submission" date="2019-11" db="EMBL/GenBank/DDBJ databases">
        <title>Lipid analysis of CO2-rich subsurface aquifers suggests an autotrophy-based deep biosphere with lysolipids enriched in CPR bacteria.</title>
        <authorList>
            <person name="Probst A.J."/>
            <person name="Elling F.J."/>
            <person name="Castelle C.J."/>
            <person name="Zhu Q."/>
            <person name="Elvert M."/>
            <person name="Birarda G."/>
            <person name="Holman H.-Y."/>
            <person name="Lane K.R."/>
            <person name="Ladd B."/>
            <person name="Ryan M.C."/>
            <person name="Woyke T."/>
            <person name="Hinrichs K.-U."/>
            <person name="Banfield J.F."/>
        </authorList>
    </citation>
    <scope>NUCLEOTIDE SEQUENCE</scope>
    <source>
        <strain evidence="1">CG_2015-01_33_1645</strain>
        <strain evidence="2">CG_2015-04_33_537</strain>
    </source>
</reference>
<evidence type="ECO:0000313" key="2">
    <source>
        <dbReference type="EMBL" id="NCS91140.1"/>
    </source>
</evidence>
<name>A0A8J7YZ73_9ARCH</name>
<proteinExistence type="predicted"/>
<dbReference type="EMBL" id="JAACQH010000029">
    <property type="protein sequence ID" value="NCS91140.1"/>
    <property type="molecule type" value="Genomic_DNA"/>
</dbReference>
<organism evidence="1 3">
    <name type="scientific">Candidatus Altarchaeum hamiconexum</name>
    <dbReference type="NCBI Taxonomy" id="1803513"/>
    <lineage>
        <taxon>Archaea</taxon>
        <taxon>Candidatus Altarchaeota</taxon>
        <taxon>Candidatus Altiarchaeia</taxon>
        <taxon>Candidatus Altarchaeales</taxon>
        <taxon>Candidatus Altarchaeaceae</taxon>
        <taxon>Candidatus Altarchaeum</taxon>
    </lineage>
</organism>
<dbReference type="AlphaFoldDB" id="A0A8J7YZ73"/>
<dbReference type="Proteomes" id="UP000768163">
    <property type="component" value="Unassembled WGS sequence"/>
</dbReference>